<evidence type="ECO:0000313" key="3">
    <source>
        <dbReference type="Proteomes" id="UP000286806"/>
    </source>
</evidence>
<accession>A0A401JDK7</accession>
<dbReference type="RefSeq" id="WP_124704484.1">
    <property type="nucleotide sequence ID" value="NZ_BGOW01000014.1"/>
</dbReference>
<dbReference type="OrthoDB" id="8421013at2"/>
<dbReference type="EMBL" id="BGOW01000014">
    <property type="protein sequence ID" value="GBL45674.1"/>
    <property type="molecule type" value="Genomic_DNA"/>
</dbReference>
<feature type="repeat" description="TPR" evidence="1">
    <location>
        <begin position="20"/>
        <end position="53"/>
    </location>
</feature>
<keyword evidence="1" id="KW-0802">TPR repeat</keyword>
<protein>
    <submittedName>
        <fullName evidence="2">Uncharacterized protein</fullName>
    </submittedName>
</protein>
<dbReference type="Pfam" id="PF13432">
    <property type="entry name" value="TPR_16"/>
    <property type="match status" value="1"/>
</dbReference>
<dbReference type="AlphaFoldDB" id="A0A401JDK7"/>
<evidence type="ECO:0000313" key="2">
    <source>
        <dbReference type="EMBL" id="GBL45674.1"/>
    </source>
</evidence>
<organism evidence="2 3">
    <name type="scientific">Sulfuriferula multivorans</name>
    <dbReference type="NCBI Taxonomy" id="1559896"/>
    <lineage>
        <taxon>Bacteria</taxon>
        <taxon>Pseudomonadati</taxon>
        <taxon>Pseudomonadota</taxon>
        <taxon>Betaproteobacteria</taxon>
        <taxon>Nitrosomonadales</taxon>
        <taxon>Sulfuricellaceae</taxon>
        <taxon>Sulfuriferula</taxon>
    </lineage>
</organism>
<name>A0A401JDK7_9PROT</name>
<dbReference type="SMART" id="SM00028">
    <property type="entry name" value="TPR"/>
    <property type="match status" value="2"/>
</dbReference>
<gene>
    <name evidence="2" type="ORF">SFMTTN_1484</name>
</gene>
<dbReference type="SUPFAM" id="SSF48452">
    <property type="entry name" value="TPR-like"/>
    <property type="match status" value="1"/>
</dbReference>
<sequence>MITPIILNFEKMLAAGKDNALLRFSLGNEYLKIGDPANAATHLKQAVVQDPKYSAAWKLLGRALVESGHPAEALAAYHDGIAVAEAKGDKQAAKEMAVFAHRIEKQLGATDGE</sequence>
<dbReference type="InterPro" id="IPR011990">
    <property type="entry name" value="TPR-like_helical_dom_sf"/>
</dbReference>
<comment type="caution">
    <text evidence="2">The sequence shown here is derived from an EMBL/GenBank/DDBJ whole genome shotgun (WGS) entry which is preliminary data.</text>
</comment>
<dbReference type="InterPro" id="IPR019734">
    <property type="entry name" value="TPR_rpt"/>
</dbReference>
<evidence type="ECO:0000256" key="1">
    <source>
        <dbReference type="PROSITE-ProRule" id="PRU00339"/>
    </source>
</evidence>
<keyword evidence="3" id="KW-1185">Reference proteome</keyword>
<dbReference type="Gene3D" id="1.25.40.10">
    <property type="entry name" value="Tetratricopeptide repeat domain"/>
    <property type="match status" value="1"/>
</dbReference>
<reference evidence="2 3" key="1">
    <citation type="journal article" date="2019" name="Front. Microbiol.">
        <title>Genomes of Neutrophilic Sulfur-Oxidizing Chemolithoautotrophs Representing 9 Proteobacterial Species From 8 Genera.</title>
        <authorList>
            <person name="Watanabe T."/>
            <person name="Kojima H."/>
            <person name="Umezawa K."/>
            <person name="Hori C."/>
            <person name="Takasuka T.E."/>
            <person name="Kato Y."/>
            <person name="Fukui M."/>
        </authorList>
    </citation>
    <scope>NUCLEOTIDE SEQUENCE [LARGE SCALE GENOMIC DNA]</scope>
    <source>
        <strain evidence="2 3">TTN</strain>
    </source>
</reference>
<proteinExistence type="predicted"/>
<dbReference type="PROSITE" id="PS50005">
    <property type="entry name" value="TPR"/>
    <property type="match status" value="1"/>
</dbReference>
<dbReference type="Proteomes" id="UP000286806">
    <property type="component" value="Unassembled WGS sequence"/>
</dbReference>